<dbReference type="Gramene" id="MELO3C030454.2.1">
    <property type="protein sequence ID" value="MELO3C030454.2.1"/>
    <property type="gene ID" value="MELO3C030454.2"/>
</dbReference>
<reference evidence="1" key="1">
    <citation type="submission" date="2023-03" db="UniProtKB">
        <authorList>
            <consortium name="EnsemblPlants"/>
        </authorList>
    </citation>
    <scope>IDENTIFICATION</scope>
</reference>
<protein>
    <submittedName>
        <fullName evidence="1">Uncharacterized protein</fullName>
    </submittedName>
</protein>
<accession>A0A9I9E9C6</accession>
<dbReference type="AlphaFoldDB" id="A0A9I9E9C6"/>
<dbReference type="EnsemblPlants" id="MELO3C030454.2.1">
    <property type="protein sequence ID" value="MELO3C030454.2.1"/>
    <property type="gene ID" value="MELO3C030454.2"/>
</dbReference>
<proteinExistence type="predicted"/>
<evidence type="ECO:0000313" key="1">
    <source>
        <dbReference type="EnsemblPlants" id="MELO3C030454.2.1"/>
    </source>
</evidence>
<name>A0A9I9E9C6_CUCME</name>
<organism evidence="1">
    <name type="scientific">Cucumis melo</name>
    <name type="common">Muskmelon</name>
    <dbReference type="NCBI Taxonomy" id="3656"/>
    <lineage>
        <taxon>Eukaryota</taxon>
        <taxon>Viridiplantae</taxon>
        <taxon>Streptophyta</taxon>
        <taxon>Embryophyta</taxon>
        <taxon>Tracheophyta</taxon>
        <taxon>Spermatophyta</taxon>
        <taxon>Magnoliopsida</taxon>
        <taxon>eudicotyledons</taxon>
        <taxon>Gunneridae</taxon>
        <taxon>Pentapetalae</taxon>
        <taxon>rosids</taxon>
        <taxon>fabids</taxon>
        <taxon>Cucurbitales</taxon>
        <taxon>Cucurbitaceae</taxon>
        <taxon>Benincaseae</taxon>
        <taxon>Cucumis</taxon>
    </lineage>
</organism>
<sequence>MVESYTLIPCFFDKLVEFNPKMDDSDHFKFFFMAFGASIEGWKYCKPIIYVD</sequence>